<dbReference type="Proteomes" id="UP000799772">
    <property type="component" value="Unassembled WGS sequence"/>
</dbReference>
<dbReference type="SUPFAM" id="SSF51556">
    <property type="entry name" value="Metallo-dependent hydrolases"/>
    <property type="match status" value="1"/>
</dbReference>
<dbReference type="EMBL" id="ML978128">
    <property type="protein sequence ID" value="KAF2097611.1"/>
    <property type="molecule type" value="Genomic_DNA"/>
</dbReference>
<dbReference type="PANTHER" id="PTHR21240:SF30">
    <property type="entry name" value="AMIDOHYDROLASE-RELATED DOMAIN-CONTAINING PROTEIN-RELATED"/>
    <property type="match status" value="1"/>
</dbReference>
<evidence type="ECO:0000256" key="1">
    <source>
        <dbReference type="ARBA" id="ARBA00022793"/>
    </source>
</evidence>
<organism evidence="5 6">
    <name type="scientific">Rhizodiscina lignyota</name>
    <dbReference type="NCBI Taxonomy" id="1504668"/>
    <lineage>
        <taxon>Eukaryota</taxon>
        <taxon>Fungi</taxon>
        <taxon>Dikarya</taxon>
        <taxon>Ascomycota</taxon>
        <taxon>Pezizomycotina</taxon>
        <taxon>Dothideomycetes</taxon>
        <taxon>Pleosporomycetidae</taxon>
        <taxon>Aulographales</taxon>
        <taxon>Rhizodiscinaceae</taxon>
        <taxon>Rhizodiscina</taxon>
    </lineage>
</organism>
<dbReference type="GO" id="GO:0016831">
    <property type="term" value="F:carboxy-lyase activity"/>
    <property type="evidence" value="ECO:0007669"/>
    <property type="project" value="UniProtKB-KW"/>
</dbReference>
<dbReference type="GO" id="GO:0019748">
    <property type="term" value="P:secondary metabolic process"/>
    <property type="evidence" value="ECO:0007669"/>
    <property type="project" value="TreeGrafter"/>
</dbReference>
<evidence type="ECO:0000259" key="4">
    <source>
        <dbReference type="Pfam" id="PF04909"/>
    </source>
</evidence>
<keyword evidence="6" id="KW-1185">Reference proteome</keyword>
<feature type="domain" description="Amidohydrolase-related" evidence="4">
    <location>
        <begin position="68"/>
        <end position="316"/>
    </location>
</feature>
<proteinExistence type="inferred from homology"/>
<dbReference type="GO" id="GO:0005829">
    <property type="term" value="C:cytosol"/>
    <property type="evidence" value="ECO:0007669"/>
    <property type="project" value="TreeGrafter"/>
</dbReference>
<comment type="caution">
    <text evidence="5">The sequence shown here is derived from an EMBL/GenBank/DDBJ whole genome shotgun (WGS) entry which is preliminary data.</text>
</comment>
<keyword evidence="2 3" id="KW-0456">Lyase</keyword>
<keyword evidence="1 3" id="KW-0210">Decarboxylase</keyword>
<dbReference type="InterPro" id="IPR032465">
    <property type="entry name" value="ACMSD"/>
</dbReference>
<dbReference type="InterPro" id="IPR032466">
    <property type="entry name" value="Metal_Hydrolase"/>
</dbReference>
<dbReference type="PANTHER" id="PTHR21240">
    <property type="entry name" value="2-AMINO-3-CARBOXYLMUCONATE-6-SEMIALDEHYDE DECARBOXYLASE"/>
    <property type="match status" value="1"/>
</dbReference>
<dbReference type="AlphaFoldDB" id="A0A9P4I9E1"/>
<evidence type="ECO:0000256" key="2">
    <source>
        <dbReference type="ARBA" id="ARBA00023239"/>
    </source>
</evidence>
<reference evidence="5" key="1">
    <citation type="journal article" date="2020" name="Stud. Mycol.">
        <title>101 Dothideomycetes genomes: a test case for predicting lifestyles and emergence of pathogens.</title>
        <authorList>
            <person name="Haridas S."/>
            <person name="Albert R."/>
            <person name="Binder M."/>
            <person name="Bloem J."/>
            <person name="Labutti K."/>
            <person name="Salamov A."/>
            <person name="Andreopoulos B."/>
            <person name="Baker S."/>
            <person name="Barry K."/>
            <person name="Bills G."/>
            <person name="Bluhm B."/>
            <person name="Cannon C."/>
            <person name="Castanera R."/>
            <person name="Culley D."/>
            <person name="Daum C."/>
            <person name="Ezra D."/>
            <person name="Gonzalez J."/>
            <person name="Henrissat B."/>
            <person name="Kuo A."/>
            <person name="Liang C."/>
            <person name="Lipzen A."/>
            <person name="Lutzoni F."/>
            <person name="Magnuson J."/>
            <person name="Mondo S."/>
            <person name="Nolan M."/>
            <person name="Ohm R."/>
            <person name="Pangilinan J."/>
            <person name="Park H.-J."/>
            <person name="Ramirez L."/>
            <person name="Alfaro M."/>
            <person name="Sun H."/>
            <person name="Tritt A."/>
            <person name="Yoshinaga Y."/>
            <person name="Zwiers L.-H."/>
            <person name="Turgeon B."/>
            <person name="Goodwin S."/>
            <person name="Spatafora J."/>
            <person name="Crous P."/>
            <person name="Grigoriev I."/>
        </authorList>
    </citation>
    <scope>NUCLEOTIDE SEQUENCE</scope>
    <source>
        <strain evidence="5">CBS 133067</strain>
    </source>
</reference>
<dbReference type="Gene3D" id="3.20.20.140">
    <property type="entry name" value="Metal-dependent hydrolases"/>
    <property type="match status" value="1"/>
</dbReference>
<dbReference type="Pfam" id="PF04909">
    <property type="entry name" value="Amidohydro_2"/>
    <property type="match status" value="1"/>
</dbReference>
<dbReference type="OrthoDB" id="432010at2759"/>
<dbReference type="GO" id="GO:0016787">
    <property type="term" value="F:hydrolase activity"/>
    <property type="evidence" value="ECO:0007669"/>
    <property type="project" value="InterPro"/>
</dbReference>
<protein>
    <submittedName>
        <fullName evidence="5">Amidohydrolase 2</fullName>
    </submittedName>
</protein>
<comment type="similarity">
    <text evidence="3">Belongs to the metallo-dependent hydrolases superfamily.</text>
</comment>
<evidence type="ECO:0000256" key="3">
    <source>
        <dbReference type="RuleBase" id="RU366045"/>
    </source>
</evidence>
<dbReference type="InterPro" id="IPR006680">
    <property type="entry name" value="Amidohydro-rel"/>
</dbReference>
<name>A0A9P4I9E1_9PEZI</name>
<evidence type="ECO:0000313" key="5">
    <source>
        <dbReference type="EMBL" id="KAF2097611.1"/>
    </source>
</evidence>
<gene>
    <name evidence="5" type="ORF">NA57DRAFT_67070</name>
</gene>
<evidence type="ECO:0000313" key="6">
    <source>
        <dbReference type="Proteomes" id="UP000799772"/>
    </source>
</evidence>
<sequence length="321" mass="36433">MVPPLITLEEHFISSSMVNDARYVEQLKWLAALKNQLYDLDKVRLSEMDRGKINLQIISHAPCNPSVQGAFDANNELAQAVKKQPERFKAFAVLPMSNPEEATKELERTVKELGFLGALIDNHTSGTYYDGQNYRSVWKKAEELDVPIYLHPSWPTDEMSQMLYTGNFTAGTSRSLGASGFGWHQDVGVHVLKLFASGLFDEFPKLKLVIGHFGEMLPFMLERICVLSKRWGDRKRVFQTVYDENIFITTSGVWSVNPMATLMRNTKIENILYSVDYPFADNGNGLKFMEDLEKSGLVTKEQFEAIAYKNAEKLLKVKLSS</sequence>
<accession>A0A9P4I9E1</accession>